<keyword evidence="5 10" id="KW-0472">Membrane</keyword>
<reference evidence="12" key="1">
    <citation type="journal article" date="2019" name="Int. J. Syst. Evol. Microbiol.">
        <title>The Global Catalogue of Microorganisms (GCM) 10K type strain sequencing project: providing services to taxonomists for standard genome sequencing and annotation.</title>
        <authorList>
            <consortium name="The Broad Institute Genomics Platform"/>
            <consortium name="The Broad Institute Genome Sequencing Center for Infectious Disease"/>
            <person name="Wu L."/>
            <person name="Ma J."/>
        </authorList>
    </citation>
    <scope>NUCLEOTIDE SEQUENCE [LARGE SCALE GENOMIC DNA]</scope>
    <source>
        <strain evidence="12">CGMCC 4.7177</strain>
    </source>
</reference>
<keyword evidence="10" id="KW-0406">Ion transport</keyword>
<keyword evidence="10" id="KW-0915">Sodium</keyword>
<comment type="function">
    <text evidence="9 10">Fluoride-specific ion channel. Important for reducing fluoride concentration in the cell, thus reducing its toxicity.</text>
</comment>
<feature type="transmembrane region" description="Helical" evidence="10">
    <location>
        <begin position="35"/>
        <end position="54"/>
    </location>
</feature>
<keyword evidence="4 10" id="KW-1133">Transmembrane helix</keyword>
<keyword evidence="3 10" id="KW-0812">Transmembrane</keyword>
<dbReference type="PANTHER" id="PTHR28259:SF1">
    <property type="entry name" value="FLUORIDE EXPORT PROTEIN 1-RELATED"/>
    <property type="match status" value="1"/>
</dbReference>
<comment type="similarity">
    <text evidence="7 10">Belongs to the fluoride channel Fluc/FEX (TC 1.A.43) family.</text>
</comment>
<feature type="transmembrane region" description="Helical" evidence="10">
    <location>
        <begin position="60"/>
        <end position="78"/>
    </location>
</feature>
<evidence type="ECO:0000256" key="4">
    <source>
        <dbReference type="ARBA" id="ARBA00022989"/>
    </source>
</evidence>
<protein>
    <recommendedName>
        <fullName evidence="10">Fluoride-specific ion channel FluC</fullName>
    </recommendedName>
</protein>
<name>A0ABW4SGA1_9BACL</name>
<dbReference type="HAMAP" id="MF_00454">
    <property type="entry name" value="FluC"/>
    <property type="match status" value="1"/>
</dbReference>
<keyword evidence="10" id="KW-0479">Metal-binding</keyword>
<comment type="activity regulation">
    <text evidence="10">Na(+) is not transported, but it plays an essential structural role and its presence is essential for fluoride channel function.</text>
</comment>
<keyword evidence="6 10" id="KW-0407">Ion channel</keyword>
<evidence type="ECO:0000313" key="11">
    <source>
        <dbReference type="EMBL" id="MFD1928513.1"/>
    </source>
</evidence>
<sequence>MNILDLVAIGSGGFLGAIIRYILSRRLNKIKVIPVGTLLINLTGALLIGVVFGSELSRTWVFFYASGLAGALTTFSTLNKEIIEMWESNKKKSAALYLVATYCGGLLLTGLGYWILS</sequence>
<evidence type="ECO:0000256" key="8">
    <source>
        <dbReference type="ARBA" id="ARBA00035585"/>
    </source>
</evidence>
<feature type="transmembrane region" description="Helical" evidence="10">
    <location>
        <begin position="94"/>
        <end position="116"/>
    </location>
</feature>
<comment type="catalytic activity">
    <reaction evidence="8">
        <text>fluoride(in) = fluoride(out)</text>
        <dbReference type="Rhea" id="RHEA:76159"/>
        <dbReference type="ChEBI" id="CHEBI:17051"/>
    </reaction>
    <physiologicalReaction direction="left-to-right" evidence="8">
        <dbReference type="Rhea" id="RHEA:76160"/>
    </physiologicalReaction>
</comment>
<evidence type="ECO:0000256" key="3">
    <source>
        <dbReference type="ARBA" id="ARBA00022692"/>
    </source>
</evidence>
<evidence type="ECO:0000256" key="5">
    <source>
        <dbReference type="ARBA" id="ARBA00023136"/>
    </source>
</evidence>
<dbReference type="Proteomes" id="UP001597218">
    <property type="component" value="Unassembled WGS sequence"/>
</dbReference>
<feature type="transmembrane region" description="Helical" evidence="10">
    <location>
        <begin position="6"/>
        <end position="23"/>
    </location>
</feature>
<gene>
    <name evidence="10" type="primary">fluC</name>
    <name evidence="10" type="synonym">crcB</name>
    <name evidence="11" type="ORF">ACFSFY_10670</name>
</gene>
<dbReference type="RefSeq" id="WP_381537922.1">
    <property type="nucleotide sequence ID" value="NZ_JBHUGI010000027.1"/>
</dbReference>
<feature type="binding site" evidence="10">
    <location>
        <position position="73"/>
    </location>
    <ligand>
        <name>Na(+)</name>
        <dbReference type="ChEBI" id="CHEBI:29101"/>
        <note>structural</note>
    </ligand>
</feature>
<organism evidence="11 12">
    <name type="scientific">Sporosarcina siberiensis</name>
    <dbReference type="NCBI Taxonomy" id="1365606"/>
    <lineage>
        <taxon>Bacteria</taxon>
        <taxon>Bacillati</taxon>
        <taxon>Bacillota</taxon>
        <taxon>Bacilli</taxon>
        <taxon>Bacillales</taxon>
        <taxon>Caryophanaceae</taxon>
        <taxon>Sporosarcina</taxon>
    </lineage>
</organism>
<evidence type="ECO:0000256" key="2">
    <source>
        <dbReference type="ARBA" id="ARBA00022475"/>
    </source>
</evidence>
<comment type="caution">
    <text evidence="11">The sequence shown here is derived from an EMBL/GenBank/DDBJ whole genome shotgun (WGS) entry which is preliminary data.</text>
</comment>
<keyword evidence="10" id="KW-0813">Transport</keyword>
<dbReference type="PANTHER" id="PTHR28259">
    <property type="entry name" value="FLUORIDE EXPORT PROTEIN 1-RELATED"/>
    <property type="match status" value="1"/>
</dbReference>
<evidence type="ECO:0000256" key="7">
    <source>
        <dbReference type="ARBA" id="ARBA00035120"/>
    </source>
</evidence>
<dbReference type="InterPro" id="IPR003691">
    <property type="entry name" value="FluC"/>
</dbReference>
<evidence type="ECO:0000313" key="12">
    <source>
        <dbReference type="Proteomes" id="UP001597218"/>
    </source>
</evidence>
<keyword evidence="2 10" id="KW-1003">Cell membrane</keyword>
<feature type="binding site" evidence="10">
    <location>
        <position position="70"/>
    </location>
    <ligand>
        <name>Na(+)</name>
        <dbReference type="ChEBI" id="CHEBI:29101"/>
        <note>structural</note>
    </ligand>
</feature>
<evidence type="ECO:0000256" key="1">
    <source>
        <dbReference type="ARBA" id="ARBA00004651"/>
    </source>
</evidence>
<evidence type="ECO:0000256" key="10">
    <source>
        <dbReference type="HAMAP-Rule" id="MF_00454"/>
    </source>
</evidence>
<keyword evidence="12" id="KW-1185">Reference proteome</keyword>
<dbReference type="Pfam" id="PF02537">
    <property type="entry name" value="CRCB"/>
    <property type="match status" value="1"/>
</dbReference>
<evidence type="ECO:0000256" key="9">
    <source>
        <dbReference type="ARBA" id="ARBA00049940"/>
    </source>
</evidence>
<proteinExistence type="inferred from homology"/>
<comment type="subcellular location">
    <subcellularLocation>
        <location evidence="1 10">Cell membrane</location>
        <topology evidence="1 10">Multi-pass membrane protein</topology>
    </subcellularLocation>
</comment>
<evidence type="ECO:0000256" key="6">
    <source>
        <dbReference type="ARBA" id="ARBA00023303"/>
    </source>
</evidence>
<dbReference type="EMBL" id="JBHUGI010000027">
    <property type="protein sequence ID" value="MFD1928513.1"/>
    <property type="molecule type" value="Genomic_DNA"/>
</dbReference>
<accession>A0ABW4SGA1</accession>